<proteinExistence type="predicted"/>
<reference evidence="1" key="1">
    <citation type="journal article" date="2016" name="Biosci. Biotechnol. Biochem.">
        <title>Bioconversion of AHX to AOH by resting cells of Burkholderia contaminans CH-1.</title>
        <authorList>
            <person name="Choi J.H."/>
            <person name="Kikuchi A."/>
            <person name="Pumkaeo P."/>
            <person name="Hirai H."/>
            <person name="Tokuyama S."/>
            <person name="Kawagishi H."/>
        </authorList>
    </citation>
    <scope>NUCLEOTIDE SEQUENCE</scope>
    <source>
        <strain evidence="1">CH-1</strain>
        <plasmid evidence="1">pBC453</plasmid>
    </source>
</reference>
<accession>A0A250LLP5</accession>
<keyword evidence="1" id="KW-0614">Plasmid</keyword>
<dbReference type="EMBL" id="AP018360">
    <property type="protein sequence ID" value="BBA45458.1"/>
    <property type="molecule type" value="Genomic_DNA"/>
</dbReference>
<dbReference type="AlphaFoldDB" id="A0A250LLP5"/>
<organism evidence="1">
    <name type="scientific">Burkholderia contaminans</name>
    <dbReference type="NCBI Taxonomy" id="488447"/>
    <lineage>
        <taxon>Bacteria</taxon>
        <taxon>Pseudomonadati</taxon>
        <taxon>Pseudomonadota</taxon>
        <taxon>Betaproteobacteria</taxon>
        <taxon>Burkholderiales</taxon>
        <taxon>Burkholderiaceae</taxon>
        <taxon>Burkholderia</taxon>
        <taxon>Burkholderia cepacia complex</taxon>
    </lineage>
</organism>
<sequence>MTGPLTIDPGTAEAFLARYKDRVVLVLGVTAGDRRRIRWLTEDGESRVSAVKQKHLRAMPPQLF</sequence>
<reference evidence="1" key="2">
    <citation type="journal article" date="2017" name="Genome Announc.">
        <title>High-Quality Draft Genome Sequence of Burkholderia contaminans CH-1, a Gram-Negative Bacterium That Metabolizes 2-Azahypoxanthine, a Plant Growth-Regulating Compound.</title>
        <authorList>
            <person name="Choi J.-H."/>
            <person name="Sugiura H."/>
            <person name="Moriuchi R."/>
            <person name="Kawagishi H."/>
            <person name="Dohra H."/>
        </authorList>
    </citation>
    <scope>NUCLEOTIDE SEQUENCE</scope>
    <source>
        <strain evidence="1">CH-1</strain>
        <plasmid evidence="1">pBC453</plasmid>
    </source>
</reference>
<protein>
    <submittedName>
        <fullName evidence="1">Uncharacterized protein</fullName>
    </submittedName>
</protein>
<evidence type="ECO:0000313" key="1">
    <source>
        <dbReference type="EMBL" id="BBA45458.1"/>
    </source>
</evidence>
<geneLocation type="plasmid" evidence="1">
    <name>pBC453</name>
</geneLocation>
<gene>
    <name evidence="1" type="ORF">BCCH1_79690</name>
</gene>
<name>A0A250LLP5_9BURK</name>